<sequence length="82" mass="9354">RFVLTNETYLALDVYVSLNDPFVLNDEYGMKTSVREVNVPSKADYSFLVEFIPPTGQKRCSIHTGVMKIGFKLHPRTVSEKD</sequence>
<name>A0ABD2NUU7_9CUCU</name>
<feature type="non-terminal residue" evidence="1">
    <location>
        <position position="1"/>
    </location>
</feature>
<dbReference type="AlphaFoldDB" id="A0ABD2NUU7"/>
<organism evidence="1 2">
    <name type="scientific">Cryptolaemus montrouzieri</name>
    <dbReference type="NCBI Taxonomy" id="559131"/>
    <lineage>
        <taxon>Eukaryota</taxon>
        <taxon>Metazoa</taxon>
        <taxon>Ecdysozoa</taxon>
        <taxon>Arthropoda</taxon>
        <taxon>Hexapoda</taxon>
        <taxon>Insecta</taxon>
        <taxon>Pterygota</taxon>
        <taxon>Neoptera</taxon>
        <taxon>Endopterygota</taxon>
        <taxon>Coleoptera</taxon>
        <taxon>Polyphaga</taxon>
        <taxon>Cucujiformia</taxon>
        <taxon>Coccinelloidea</taxon>
        <taxon>Coccinellidae</taxon>
        <taxon>Scymninae</taxon>
        <taxon>Scymnini</taxon>
        <taxon>Cryptolaemus</taxon>
    </lineage>
</organism>
<evidence type="ECO:0000313" key="1">
    <source>
        <dbReference type="EMBL" id="KAL3282419.1"/>
    </source>
</evidence>
<dbReference type="Proteomes" id="UP001516400">
    <property type="component" value="Unassembled WGS sequence"/>
</dbReference>
<keyword evidence="2" id="KW-1185">Reference proteome</keyword>
<evidence type="ECO:0000313" key="2">
    <source>
        <dbReference type="Proteomes" id="UP001516400"/>
    </source>
</evidence>
<dbReference type="EMBL" id="JABFTP020000144">
    <property type="protein sequence ID" value="KAL3282419.1"/>
    <property type="molecule type" value="Genomic_DNA"/>
</dbReference>
<comment type="caution">
    <text evidence="1">The sequence shown here is derived from an EMBL/GenBank/DDBJ whole genome shotgun (WGS) entry which is preliminary data.</text>
</comment>
<gene>
    <name evidence="1" type="ORF">HHI36_005604</name>
</gene>
<reference evidence="1 2" key="1">
    <citation type="journal article" date="2021" name="BMC Biol.">
        <title>Horizontally acquired antibacterial genes associated with adaptive radiation of ladybird beetles.</title>
        <authorList>
            <person name="Li H.S."/>
            <person name="Tang X.F."/>
            <person name="Huang Y.H."/>
            <person name="Xu Z.Y."/>
            <person name="Chen M.L."/>
            <person name="Du X.Y."/>
            <person name="Qiu B.Y."/>
            <person name="Chen P.T."/>
            <person name="Zhang W."/>
            <person name="Slipinski A."/>
            <person name="Escalona H.E."/>
            <person name="Waterhouse R.M."/>
            <person name="Zwick A."/>
            <person name="Pang H."/>
        </authorList>
    </citation>
    <scope>NUCLEOTIDE SEQUENCE [LARGE SCALE GENOMIC DNA]</scope>
    <source>
        <strain evidence="1">SYSU2018</strain>
    </source>
</reference>
<proteinExistence type="predicted"/>
<protein>
    <submittedName>
        <fullName evidence="1">Uncharacterized protein</fullName>
    </submittedName>
</protein>
<accession>A0ABD2NUU7</accession>